<dbReference type="InterPro" id="IPR000823">
    <property type="entry name" value="Peroxidase_pln"/>
</dbReference>
<dbReference type="EMBL" id="RDQH01000341">
    <property type="protein sequence ID" value="RXH75654.1"/>
    <property type="molecule type" value="Genomic_DNA"/>
</dbReference>
<feature type="compositionally biased region" description="Low complexity" evidence="13">
    <location>
        <begin position="7"/>
        <end position="24"/>
    </location>
</feature>
<keyword evidence="7 11" id="KW-0479">Metal-binding</keyword>
<evidence type="ECO:0000256" key="13">
    <source>
        <dbReference type="SAM" id="MobiDB-lite"/>
    </source>
</evidence>
<keyword evidence="5" id="KW-0575">Peroxidase</keyword>
<dbReference type="PANTHER" id="PTHR31388">
    <property type="entry name" value="PEROXIDASE 72-RELATED"/>
    <property type="match status" value="1"/>
</dbReference>
<gene>
    <name evidence="15" type="ORF">DVH24_039353</name>
</gene>
<dbReference type="PANTHER" id="PTHR31388:SF5">
    <property type="entry name" value="PEROXIDASE"/>
    <property type="match status" value="1"/>
</dbReference>
<evidence type="ECO:0000256" key="1">
    <source>
        <dbReference type="ARBA" id="ARBA00000189"/>
    </source>
</evidence>
<dbReference type="InterPro" id="IPR019794">
    <property type="entry name" value="Peroxidases_AS"/>
</dbReference>
<dbReference type="Gene3D" id="1.10.520.10">
    <property type="match status" value="1"/>
</dbReference>
<dbReference type="GO" id="GO:0020037">
    <property type="term" value="F:heme binding"/>
    <property type="evidence" value="ECO:0007669"/>
    <property type="project" value="InterPro"/>
</dbReference>
<keyword evidence="11" id="KW-0106">Calcium</keyword>
<evidence type="ECO:0000256" key="7">
    <source>
        <dbReference type="ARBA" id="ARBA00022723"/>
    </source>
</evidence>
<dbReference type="InterPro" id="IPR010255">
    <property type="entry name" value="Haem_peroxidase_sf"/>
</dbReference>
<comment type="caution">
    <text evidence="15">The sequence shown here is derived from an EMBL/GenBank/DDBJ whole genome shotgun (WGS) entry which is preliminary data.</text>
</comment>
<sequence>MQCNQRSVPSSNPPSSSSSFSPKPAASPPIVTDGNNDELTVWKRRSTNTKTPISEELQTRKASSFAQEPLVNLVSLASSDGGQDFFMEEMMMEGQSDLEYDFYRETCPEIETIVRSTMAQIYSHQKNVSAQLLRLIFHDCFIQF</sequence>
<name>A0A498HZX0_MALDO</name>
<comment type="cofactor">
    <cofactor evidence="2">
        <name>heme b</name>
        <dbReference type="ChEBI" id="CHEBI:60344"/>
    </cofactor>
</comment>
<dbReference type="EC" id="1.11.1.7" evidence="4"/>
<evidence type="ECO:0000256" key="5">
    <source>
        <dbReference type="ARBA" id="ARBA00022559"/>
    </source>
</evidence>
<accession>A0A498HZX0</accession>
<dbReference type="PROSITE" id="PS50873">
    <property type="entry name" value="PEROXIDASE_4"/>
    <property type="match status" value="1"/>
</dbReference>
<dbReference type="PRINTS" id="PR00461">
    <property type="entry name" value="PLPEROXIDASE"/>
</dbReference>
<evidence type="ECO:0000256" key="8">
    <source>
        <dbReference type="ARBA" id="ARBA00023002"/>
    </source>
</evidence>
<dbReference type="GO" id="GO:0006979">
    <property type="term" value="P:response to oxidative stress"/>
    <property type="evidence" value="ECO:0007669"/>
    <property type="project" value="InterPro"/>
</dbReference>
<feature type="active site" description="Proton acceptor" evidence="10">
    <location>
        <position position="138"/>
    </location>
</feature>
<feature type="site" description="Transition state stabilizer" evidence="12">
    <location>
        <position position="134"/>
    </location>
</feature>
<dbReference type="GO" id="GO:0140825">
    <property type="term" value="F:lactoperoxidase activity"/>
    <property type="evidence" value="ECO:0007669"/>
    <property type="project" value="UniProtKB-EC"/>
</dbReference>
<comment type="cofactor">
    <cofactor evidence="11">
        <name>Ca(2+)</name>
        <dbReference type="ChEBI" id="CHEBI:29108"/>
    </cofactor>
    <text evidence="11">Binds 2 calcium ions per subunit.</text>
</comment>
<dbReference type="AlphaFoldDB" id="A0A498HZX0"/>
<comment type="function">
    <text evidence="3">Removal of H(2)O(2), oxidation of toxic reductants, biosynthesis and degradation of lignin, suberization, auxin catabolism, response to environmental stresses such as wounding, pathogen attack and oxidative stress. These functions might be dependent on each isozyme/isoform in each plant tissue.</text>
</comment>
<evidence type="ECO:0000259" key="14">
    <source>
        <dbReference type="PROSITE" id="PS50873"/>
    </source>
</evidence>
<evidence type="ECO:0000313" key="15">
    <source>
        <dbReference type="EMBL" id="RXH75654.1"/>
    </source>
</evidence>
<keyword evidence="16" id="KW-1185">Reference proteome</keyword>
<reference evidence="15 16" key="1">
    <citation type="submission" date="2018-10" db="EMBL/GenBank/DDBJ databases">
        <title>A high-quality apple genome assembly.</title>
        <authorList>
            <person name="Hu J."/>
        </authorList>
    </citation>
    <scope>NUCLEOTIDE SEQUENCE [LARGE SCALE GENOMIC DNA]</scope>
    <source>
        <strain evidence="16">cv. HFTH1</strain>
        <tissue evidence="15">Young leaf</tissue>
    </source>
</reference>
<evidence type="ECO:0000256" key="9">
    <source>
        <dbReference type="ARBA" id="ARBA00023004"/>
    </source>
</evidence>
<dbReference type="InterPro" id="IPR002016">
    <property type="entry name" value="Haem_peroxidase"/>
</dbReference>
<evidence type="ECO:0000256" key="4">
    <source>
        <dbReference type="ARBA" id="ARBA00012313"/>
    </source>
</evidence>
<evidence type="ECO:0000256" key="11">
    <source>
        <dbReference type="PIRSR" id="PIRSR600823-3"/>
    </source>
</evidence>
<evidence type="ECO:0000256" key="6">
    <source>
        <dbReference type="ARBA" id="ARBA00022617"/>
    </source>
</evidence>
<keyword evidence="9" id="KW-0408">Iron</keyword>
<keyword evidence="8" id="KW-0560">Oxidoreductase</keyword>
<feature type="domain" description="Plant heme peroxidase family profile" evidence="14">
    <location>
        <begin position="97"/>
        <end position="144"/>
    </location>
</feature>
<dbReference type="GO" id="GO:0046872">
    <property type="term" value="F:metal ion binding"/>
    <property type="evidence" value="ECO:0007669"/>
    <property type="project" value="UniProtKB-KW"/>
</dbReference>
<keyword evidence="6" id="KW-0349">Heme</keyword>
<comment type="catalytic activity">
    <reaction evidence="1">
        <text>2 a phenolic donor + H2O2 = 2 a phenolic radical donor + 2 H2O</text>
        <dbReference type="Rhea" id="RHEA:56136"/>
        <dbReference type="ChEBI" id="CHEBI:15377"/>
        <dbReference type="ChEBI" id="CHEBI:16240"/>
        <dbReference type="ChEBI" id="CHEBI:139520"/>
        <dbReference type="ChEBI" id="CHEBI:139521"/>
        <dbReference type="EC" id="1.11.1.7"/>
    </reaction>
</comment>
<dbReference type="Proteomes" id="UP000290289">
    <property type="component" value="Chromosome 15"/>
</dbReference>
<dbReference type="SUPFAM" id="SSF48113">
    <property type="entry name" value="Heme-dependent peroxidases"/>
    <property type="match status" value="1"/>
</dbReference>
<dbReference type="PROSITE" id="PS00436">
    <property type="entry name" value="PEROXIDASE_2"/>
    <property type="match status" value="1"/>
</dbReference>
<dbReference type="STRING" id="3750.A0A498HZX0"/>
<evidence type="ECO:0000256" key="3">
    <source>
        <dbReference type="ARBA" id="ARBA00002322"/>
    </source>
</evidence>
<feature type="binding site" evidence="11">
    <location>
        <position position="139"/>
    </location>
    <ligand>
        <name>Ca(2+)</name>
        <dbReference type="ChEBI" id="CHEBI:29108"/>
        <label>1</label>
    </ligand>
</feature>
<protein>
    <recommendedName>
        <fullName evidence="4">peroxidase</fullName>
        <ecNumber evidence="4">1.11.1.7</ecNumber>
    </recommendedName>
</protein>
<evidence type="ECO:0000256" key="10">
    <source>
        <dbReference type="PIRSR" id="PIRSR600823-1"/>
    </source>
</evidence>
<evidence type="ECO:0000313" key="16">
    <source>
        <dbReference type="Proteomes" id="UP000290289"/>
    </source>
</evidence>
<evidence type="ECO:0000256" key="2">
    <source>
        <dbReference type="ARBA" id="ARBA00001970"/>
    </source>
</evidence>
<evidence type="ECO:0000256" key="12">
    <source>
        <dbReference type="PIRSR" id="PIRSR600823-4"/>
    </source>
</evidence>
<proteinExistence type="predicted"/>
<organism evidence="15 16">
    <name type="scientific">Malus domestica</name>
    <name type="common">Apple</name>
    <name type="synonym">Pyrus malus</name>
    <dbReference type="NCBI Taxonomy" id="3750"/>
    <lineage>
        <taxon>Eukaryota</taxon>
        <taxon>Viridiplantae</taxon>
        <taxon>Streptophyta</taxon>
        <taxon>Embryophyta</taxon>
        <taxon>Tracheophyta</taxon>
        <taxon>Spermatophyta</taxon>
        <taxon>Magnoliopsida</taxon>
        <taxon>eudicotyledons</taxon>
        <taxon>Gunneridae</taxon>
        <taxon>Pentapetalae</taxon>
        <taxon>rosids</taxon>
        <taxon>fabids</taxon>
        <taxon>Rosales</taxon>
        <taxon>Rosaceae</taxon>
        <taxon>Amygdaloideae</taxon>
        <taxon>Maleae</taxon>
        <taxon>Malus</taxon>
    </lineage>
</organism>
<feature type="region of interest" description="Disordered" evidence="13">
    <location>
        <begin position="1"/>
        <end position="60"/>
    </location>
</feature>